<evidence type="ECO:0000256" key="4">
    <source>
        <dbReference type="ARBA" id="ARBA00016377"/>
    </source>
</evidence>
<evidence type="ECO:0000256" key="5">
    <source>
        <dbReference type="ARBA" id="ARBA00022801"/>
    </source>
</evidence>
<protein>
    <recommendedName>
        <fullName evidence="4">GDP-mannose pyrophosphatase</fullName>
    </recommendedName>
    <alternativeName>
        <fullName evidence="6">GDP-mannose hydrolase</fullName>
    </alternativeName>
    <alternativeName>
        <fullName evidence="7">GDPMK</fullName>
    </alternativeName>
</protein>
<evidence type="ECO:0000256" key="7">
    <source>
        <dbReference type="ARBA" id="ARBA00032272"/>
    </source>
</evidence>
<comment type="similarity">
    <text evidence="3">Belongs to the Nudix hydrolase family. NudK subfamily.</text>
</comment>
<dbReference type="PANTHER" id="PTHR11839:SF18">
    <property type="entry name" value="NUDIX HYDROLASE DOMAIN-CONTAINING PROTEIN"/>
    <property type="match status" value="1"/>
</dbReference>
<accession>A0ABV7X929</accession>
<dbReference type="RefSeq" id="WP_380859241.1">
    <property type="nucleotide sequence ID" value="NZ_JBHRXV010000004.1"/>
</dbReference>
<reference evidence="10" key="1">
    <citation type="journal article" date="2019" name="Int. J. Syst. Evol. Microbiol.">
        <title>The Global Catalogue of Microorganisms (GCM) 10K type strain sequencing project: providing services to taxonomists for standard genome sequencing and annotation.</title>
        <authorList>
            <consortium name="The Broad Institute Genomics Platform"/>
            <consortium name="The Broad Institute Genome Sequencing Center for Infectious Disease"/>
            <person name="Wu L."/>
            <person name="Ma J."/>
        </authorList>
    </citation>
    <scope>NUCLEOTIDE SEQUENCE [LARGE SCALE GENOMIC DNA]</scope>
    <source>
        <strain evidence="10">KCTC 42644</strain>
    </source>
</reference>
<evidence type="ECO:0000256" key="3">
    <source>
        <dbReference type="ARBA" id="ARBA00007275"/>
    </source>
</evidence>
<evidence type="ECO:0000259" key="8">
    <source>
        <dbReference type="PROSITE" id="PS51462"/>
    </source>
</evidence>
<keyword evidence="5" id="KW-0378">Hydrolase</keyword>
<feature type="domain" description="Nudix hydrolase" evidence="8">
    <location>
        <begin position="36"/>
        <end position="178"/>
    </location>
</feature>
<keyword evidence="10" id="KW-1185">Reference proteome</keyword>
<comment type="catalytic activity">
    <reaction evidence="1">
        <text>GDP-alpha-D-mannose + H2O = alpha-D-mannose 1-phosphate + GMP + 2 H(+)</text>
        <dbReference type="Rhea" id="RHEA:27978"/>
        <dbReference type="ChEBI" id="CHEBI:15377"/>
        <dbReference type="ChEBI" id="CHEBI:15378"/>
        <dbReference type="ChEBI" id="CHEBI:57527"/>
        <dbReference type="ChEBI" id="CHEBI:58115"/>
        <dbReference type="ChEBI" id="CHEBI:58409"/>
    </reaction>
</comment>
<name>A0ABV7X929_9SPHN</name>
<dbReference type="Pfam" id="PF00293">
    <property type="entry name" value="NUDIX"/>
    <property type="match status" value="1"/>
</dbReference>
<evidence type="ECO:0000256" key="1">
    <source>
        <dbReference type="ARBA" id="ARBA00000847"/>
    </source>
</evidence>
<gene>
    <name evidence="9" type="ORF">ACFOMD_07535</name>
</gene>
<sequence length="186" mass="20707">MRSEIVALRDIYRGWMGLLMATLRTPSGDVERHIMLNREAVCVLPYDPERRTAIVVSMLRAPVAYAGEPDMLEAIAGSLDGADPADCARREALEEGGVRLGMLEPVARAWTMPSNSTERLAFYLAPYRPADRIGDGGGIADEHENITVHELPLEALWRLVDTCELRDGKLLLLLQALRIRRPDLFA</sequence>
<dbReference type="Gene3D" id="3.90.79.10">
    <property type="entry name" value="Nucleoside Triphosphate Pyrophosphohydrolase"/>
    <property type="match status" value="1"/>
</dbReference>
<dbReference type="PANTHER" id="PTHR11839">
    <property type="entry name" value="UDP/ADP-SUGAR PYROPHOSPHATASE"/>
    <property type="match status" value="1"/>
</dbReference>
<comment type="caution">
    <text evidence="9">The sequence shown here is derived from an EMBL/GenBank/DDBJ whole genome shotgun (WGS) entry which is preliminary data.</text>
</comment>
<dbReference type="Proteomes" id="UP001595615">
    <property type="component" value="Unassembled WGS sequence"/>
</dbReference>
<dbReference type="PROSITE" id="PS51462">
    <property type="entry name" value="NUDIX"/>
    <property type="match status" value="1"/>
</dbReference>
<proteinExistence type="inferred from homology"/>
<dbReference type="EMBL" id="JBHRXV010000004">
    <property type="protein sequence ID" value="MFC3712416.1"/>
    <property type="molecule type" value="Genomic_DNA"/>
</dbReference>
<comment type="cofactor">
    <cofactor evidence="2">
        <name>Mg(2+)</name>
        <dbReference type="ChEBI" id="CHEBI:18420"/>
    </cofactor>
</comment>
<evidence type="ECO:0000256" key="2">
    <source>
        <dbReference type="ARBA" id="ARBA00001946"/>
    </source>
</evidence>
<dbReference type="InterPro" id="IPR000086">
    <property type="entry name" value="NUDIX_hydrolase_dom"/>
</dbReference>
<organism evidence="9 10">
    <name type="scientific">Sphingoaurantiacus capsulatus</name>
    <dbReference type="NCBI Taxonomy" id="1771310"/>
    <lineage>
        <taxon>Bacteria</taxon>
        <taxon>Pseudomonadati</taxon>
        <taxon>Pseudomonadota</taxon>
        <taxon>Alphaproteobacteria</taxon>
        <taxon>Sphingomonadales</taxon>
        <taxon>Sphingosinicellaceae</taxon>
        <taxon>Sphingoaurantiacus</taxon>
    </lineage>
</organism>
<evidence type="ECO:0000313" key="10">
    <source>
        <dbReference type="Proteomes" id="UP001595615"/>
    </source>
</evidence>
<dbReference type="SUPFAM" id="SSF55811">
    <property type="entry name" value="Nudix"/>
    <property type="match status" value="1"/>
</dbReference>
<evidence type="ECO:0000313" key="9">
    <source>
        <dbReference type="EMBL" id="MFC3712416.1"/>
    </source>
</evidence>
<dbReference type="InterPro" id="IPR015797">
    <property type="entry name" value="NUDIX_hydrolase-like_dom_sf"/>
</dbReference>
<evidence type="ECO:0000256" key="6">
    <source>
        <dbReference type="ARBA" id="ARBA00032162"/>
    </source>
</evidence>
<dbReference type="CDD" id="cd24157">
    <property type="entry name" value="NUDIX_GDPMK"/>
    <property type="match status" value="1"/>
</dbReference>